<dbReference type="GO" id="GO:0000272">
    <property type="term" value="P:polysaccharide catabolic process"/>
    <property type="evidence" value="ECO:0007669"/>
    <property type="project" value="InterPro"/>
</dbReference>
<dbReference type="InterPro" id="IPR002105">
    <property type="entry name" value="Dockerin_1_rpt"/>
</dbReference>
<dbReference type="Proteomes" id="UP000596035">
    <property type="component" value="Chromosome"/>
</dbReference>
<dbReference type="SUPFAM" id="SSF63446">
    <property type="entry name" value="Type I dockerin domain"/>
    <property type="match status" value="1"/>
</dbReference>
<feature type="domain" description="Dockerin" evidence="2">
    <location>
        <begin position="464"/>
        <end position="528"/>
    </location>
</feature>
<dbReference type="Proteomes" id="UP000196710">
    <property type="component" value="Chromosome"/>
</dbReference>
<reference evidence="4 6" key="3">
    <citation type="submission" date="2020-11" db="EMBL/GenBank/DDBJ databases">
        <title>Closed and high quality bacterial genomes of the OMM12 community.</title>
        <authorList>
            <person name="Marbouty M."/>
            <person name="Lamy-Besnier Q."/>
            <person name="Debarbieux L."/>
            <person name="Koszul R."/>
        </authorList>
    </citation>
    <scope>NUCLEOTIDE SEQUENCE [LARGE SCALE GENOMIC DNA]</scope>
    <source>
        <strain evidence="4 6">KB18</strain>
    </source>
</reference>
<sequence length="528" mass="58351">MVKKNTKKWTPMKKLRIVFLFTAAFILCLLLAAGINDKTNMELRLMGIHNNNLVMLLEGSGKLCAYYKDISSPDSMLTKAENIAESGYTFFLDGGTLGIAECLESELDINLYLIDEKLKYDEYSLFEFAPSEGDKLAFANVGKNTYTMYILSTEGNLRSCEAMLEPEDTILLSGVSFLGSTQGGWIYAYADGVLRRWKGNAFDSCQEYPDVPCPEKLVGEDVYIDRNGLLIRIKDSVTETFNLDIGSVDPDACFGTDEYIIAADSSGTIHKFDWSGEDIQETGTAKAEGRILGIIEEYIVTEKDSQIYLEQLTFKEPNSGEETDPTPTPTPTPAPGESEEPTVSPSPDTGLDATPTPEPESTSTPDPDDGSSEPEEPTPTPLPSDKNDEVGKLIEEIQFKELIGDNGKYVAMLSGARVADLRKIYWPQSIEAFTQEDKPVFDSLLKTGMKIQIPLSDGNSEKISVIIRGDCDGDGRVRKSDITFASLYIVNAVYAETDVQFMAMDMNDDGKVTIWDLPMIADEIRRTE</sequence>
<dbReference type="PROSITE" id="PS51766">
    <property type="entry name" value="DOCKERIN"/>
    <property type="match status" value="1"/>
</dbReference>
<evidence type="ECO:0000256" key="1">
    <source>
        <dbReference type="SAM" id="MobiDB-lite"/>
    </source>
</evidence>
<evidence type="ECO:0000313" key="5">
    <source>
        <dbReference type="Proteomes" id="UP000196710"/>
    </source>
</evidence>
<organism evidence="4 6">
    <name type="scientific">Acutalibacter muris</name>
    <dbReference type="NCBI Taxonomy" id="1796620"/>
    <lineage>
        <taxon>Bacteria</taxon>
        <taxon>Bacillati</taxon>
        <taxon>Bacillota</taxon>
        <taxon>Clostridia</taxon>
        <taxon>Eubacteriales</taxon>
        <taxon>Acutalibacteraceae</taxon>
        <taxon>Acutalibacter</taxon>
    </lineage>
</organism>
<protein>
    <recommendedName>
        <fullName evidence="2">Dockerin domain-containing protein</fullName>
    </recommendedName>
</protein>
<evidence type="ECO:0000313" key="4">
    <source>
        <dbReference type="EMBL" id="QQR30046.1"/>
    </source>
</evidence>
<evidence type="ECO:0000313" key="3">
    <source>
        <dbReference type="EMBL" id="ASB40765.1"/>
    </source>
</evidence>
<reference evidence="3" key="1">
    <citation type="journal article" date="2017" name="Genome Announc.">
        <title>High-Quality Whole-Genome Sequences of the Oligo-Mouse-Microbiota Bacterial Community.</title>
        <authorList>
            <person name="Garzetti D."/>
            <person name="Brugiroux S."/>
            <person name="Bunk B."/>
            <person name="Pukall R."/>
            <person name="McCoy K.D."/>
            <person name="Macpherson A.J."/>
            <person name="Stecher B."/>
        </authorList>
    </citation>
    <scope>NUCLEOTIDE SEQUENCE</scope>
    <source>
        <strain evidence="3">KB18</strain>
    </source>
</reference>
<feature type="compositionally biased region" description="Acidic residues" evidence="1">
    <location>
        <begin position="366"/>
        <end position="376"/>
    </location>
</feature>
<evidence type="ECO:0000259" key="2">
    <source>
        <dbReference type="PROSITE" id="PS51766"/>
    </source>
</evidence>
<name>A0A1Z2XQM9_9FIRM</name>
<dbReference type="RefSeq" id="WP_066533398.1">
    <property type="nucleotide sequence ID" value="NZ_CP021422.1"/>
</dbReference>
<dbReference type="EMBL" id="CP021422">
    <property type="protein sequence ID" value="ASB40765.1"/>
    <property type="molecule type" value="Genomic_DNA"/>
</dbReference>
<dbReference type="Pfam" id="PF00404">
    <property type="entry name" value="Dockerin_1"/>
    <property type="match status" value="1"/>
</dbReference>
<keyword evidence="5" id="KW-1185">Reference proteome</keyword>
<dbReference type="GO" id="GO:0004553">
    <property type="term" value="F:hydrolase activity, hydrolyzing O-glycosyl compounds"/>
    <property type="evidence" value="ECO:0007669"/>
    <property type="project" value="InterPro"/>
</dbReference>
<evidence type="ECO:0000313" key="6">
    <source>
        <dbReference type="Proteomes" id="UP000596035"/>
    </source>
</evidence>
<dbReference type="EMBL" id="CP065321">
    <property type="protein sequence ID" value="QQR30046.1"/>
    <property type="molecule type" value="Genomic_DNA"/>
</dbReference>
<proteinExistence type="predicted"/>
<dbReference type="AlphaFoldDB" id="A0A1Z2XQM9"/>
<dbReference type="KEGG" id="amur:ADH66_08920"/>
<accession>A0A1Z2XQM9</accession>
<reference evidence="5" key="2">
    <citation type="submission" date="2017-05" db="EMBL/GenBank/DDBJ databases">
        <title>Improved OligoMM genomes.</title>
        <authorList>
            <person name="Garzetti D."/>
        </authorList>
    </citation>
    <scope>NUCLEOTIDE SEQUENCE [LARGE SCALE GENOMIC DNA]</scope>
    <source>
        <strain evidence="5">KB18</strain>
    </source>
</reference>
<dbReference type="InterPro" id="IPR036439">
    <property type="entry name" value="Dockerin_dom_sf"/>
</dbReference>
<dbReference type="InterPro" id="IPR016134">
    <property type="entry name" value="Dockerin_dom"/>
</dbReference>
<feature type="region of interest" description="Disordered" evidence="1">
    <location>
        <begin position="314"/>
        <end position="389"/>
    </location>
</feature>
<dbReference type="Gene3D" id="1.10.1330.10">
    <property type="entry name" value="Dockerin domain"/>
    <property type="match status" value="1"/>
</dbReference>
<feature type="compositionally biased region" description="Low complexity" evidence="1">
    <location>
        <begin position="352"/>
        <end position="365"/>
    </location>
</feature>
<gene>
    <name evidence="3" type="ORF">ADH66_08920</name>
    <name evidence="4" type="ORF">I5Q82_18960</name>
</gene>